<evidence type="ECO:0000256" key="1">
    <source>
        <dbReference type="ARBA" id="ARBA00006247"/>
    </source>
</evidence>
<dbReference type="PROSITE" id="PS00759">
    <property type="entry name" value="ARGE_DAPE_CPG2_2"/>
    <property type="match status" value="1"/>
</dbReference>
<keyword evidence="3" id="KW-0479">Metal-binding</keyword>
<dbReference type="InterPro" id="IPR002933">
    <property type="entry name" value="Peptidase_M20"/>
</dbReference>
<dbReference type="InterPro" id="IPR051458">
    <property type="entry name" value="Cyt/Met_Dipeptidase"/>
</dbReference>
<accession>A0A7R9ID81</accession>
<feature type="domain" description="Peptidase M20 dimerisation" evidence="5">
    <location>
        <begin position="300"/>
        <end position="458"/>
    </location>
</feature>
<keyword evidence="4" id="KW-0378">Hydrolase</keyword>
<organism evidence="6">
    <name type="scientific">Timema tahoe</name>
    <dbReference type="NCBI Taxonomy" id="61484"/>
    <lineage>
        <taxon>Eukaryota</taxon>
        <taxon>Metazoa</taxon>
        <taxon>Ecdysozoa</taxon>
        <taxon>Arthropoda</taxon>
        <taxon>Hexapoda</taxon>
        <taxon>Insecta</taxon>
        <taxon>Pterygota</taxon>
        <taxon>Neoptera</taxon>
        <taxon>Polyneoptera</taxon>
        <taxon>Phasmatodea</taxon>
        <taxon>Timematodea</taxon>
        <taxon>Timematoidea</taxon>
        <taxon>Timematidae</taxon>
        <taxon>Timema</taxon>
    </lineage>
</organism>
<reference evidence="6" key="1">
    <citation type="submission" date="2020-11" db="EMBL/GenBank/DDBJ databases">
        <authorList>
            <person name="Tran Van P."/>
        </authorList>
    </citation>
    <scope>NUCLEOTIDE SEQUENCE</scope>
</reference>
<dbReference type="SUPFAM" id="SSF53187">
    <property type="entry name" value="Zn-dependent exopeptidases"/>
    <property type="match status" value="1"/>
</dbReference>
<dbReference type="GO" id="GO:0046872">
    <property type="term" value="F:metal ion binding"/>
    <property type="evidence" value="ECO:0007669"/>
    <property type="project" value="UniProtKB-KW"/>
</dbReference>
<dbReference type="Pfam" id="PF07687">
    <property type="entry name" value="M20_dimer"/>
    <property type="match status" value="1"/>
</dbReference>
<gene>
    <name evidence="6" type="ORF">TTEB3V08_LOCUS2502</name>
</gene>
<dbReference type="PANTHER" id="PTHR43270">
    <property type="entry name" value="BETA-ALA-HIS DIPEPTIDASE"/>
    <property type="match status" value="1"/>
</dbReference>
<proteinExistence type="inferred from homology"/>
<dbReference type="PANTHER" id="PTHR43270:SF4">
    <property type="entry name" value="CARNOSINE DIPEPTIDASE 2, ISOFORM A"/>
    <property type="match status" value="1"/>
</dbReference>
<evidence type="ECO:0000256" key="2">
    <source>
        <dbReference type="ARBA" id="ARBA00022670"/>
    </source>
</evidence>
<keyword evidence="2" id="KW-0645">Protease</keyword>
<sequence>MAGGVVVLTIYPLYAQELALILGSHSHSIIRLLNESLQLSQSFQTGYDSYCPLLEFKHMLHIDQNKSKYIDTLREAVAIQSVSAWPHKRDEIVKMIKWAEARLKKLGAEVELCDIGLQLVTFDGRPRFESLALVVTWSNTMNWLVSNEIGAQIAVPCTEELPDGETLPLPPVLLGLLGKDPKKKTVCLYGHLDVQPALLQDGWNTDPFVLTEKDGKLFGRGSSDDKGPVLGWIHALEAFQATKQDIPVNVKFCFEGMEESGSEGLDELLYKKKDEFFSNLDYVCISDNYWLGTKKPCITYGLRGLCYFYIEVVCACKDLHSGVFGGTVHEAMSDLVYLMNTLVDKDGKILVTGIYDDVEPLTPKEEALYHNIEFDIPAYKGDISTKKLPHNEDKVKLLQHRFRFPSLSLHGIEGAFSEPGTKTVIPGKVVGKFSVRIVPNQNPEKIGKLVIDYLNAKWEQRGSPNTMKATLRNAGRSWVSDPNNPNYLAGRKATQLVYGVEPDLTREGGSIPVTLTLQEVSGKNVLLLPMGAGDDGAHSQNENLTQVLSATETNPSANSAPFQLPPLAPDNTTNVLFPPPPFPNFIKPMLLAHVSAAS</sequence>
<evidence type="ECO:0000313" key="6">
    <source>
        <dbReference type="EMBL" id="CAD7454397.1"/>
    </source>
</evidence>
<evidence type="ECO:0000256" key="4">
    <source>
        <dbReference type="ARBA" id="ARBA00022801"/>
    </source>
</evidence>
<dbReference type="InterPro" id="IPR001261">
    <property type="entry name" value="ArgE/DapE_CS"/>
</dbReference>
<evidence type="ECO:0000259" key="5">
    <source>
        <dbReference type="Pfam" id="PF07687"/>
    </source>
</evidence>
<dbReference type="AlphaFoldDB" id="A0A7R9ID81"/>
<dbReference type="GO" id="GO:0008233">
    <property type="term" value="F:peptidase activity"/>
    <property type="evidence" value="ECO:0007669"/>
    <property type="project" value="UniProtKB-KW"/>
</dbReference>
<dbReference type="Gene3D" id="3.40.630.10">
    <property type="entry name" value="Zn peptidases"/>
    <property type="match status" value="1"/>
</dbReference>
<dbReference type="CDD" id="cd05676">
    <property type="entry name" value="M20_dipept_like_CNDP"/>
    <property type="match status" value="1"/>
</dbReference>
<dbReference type="Gene3D" id="3.30.70.360">
    <property type="match status" value="1"/>
</dbReference>
<dbReference type="InterPro" id="IPR011650">
    <property type="entry name" value="Peptidase_M20_dimer"/>
</dbReference>
<comment type="similarity">
    <text evidence="1">Belongs to the peptidase M20A family.</text>
</comment>
<dbReference type="EMBL" id="OE000591">
    <property type="protein sequence ID" value="CAD7454397.1"/>
    <property type="molecule type" value="Genomic_DNA"/>
</dbReference>
<dbReference type="Pfam" id="PF01546">
    <property type="entry name" value="Peptidase_M20"/>
    <property type="match status" value="1"/>
</dbReference>
<dbReference type="GO" id="GO:0006508">
    <property type="term" value="P:proteolysis"/>
    <property type="evidence" value="ECO:0007669"/>
    <property type="project" value="UniProtKB-KW"/>
</dbReference>
<name>A0A7R9ID81_9NEOP</name>
<evidence type="ECO:0000256" key="3">
    <source>
        <dbReference type="ARBA" id="ARBA00022723"/>
    </source>
</evidence>
<protein>
    <recommendedName>
        <fullName evidence="5">Peptidase M20 dimerisation domain-containing protein</fullName>
    </recommendedName>
</protein>